<dbReference type="SUPFAM" id="SSF116734">
    <property type="entry name" value="DNA methylase specificity domain"/>
    <property type="match status" value="1"/>
</dbReference>
<evidence type="ECO:0000313" key="5">
    <source>
        <dbReference type="EMBL" id="KZE27358.1"/>
    </source>
</evidence>
<dbReference type="STRING" id="1452487.AVW16_02080"/>
<comment type="caution">
    <text evidence="5">The sequence shown here is derived from an EMBL/GenBank/DDBJ whole genome shotgun (WGS) entry which is preliminary data.</text>
</comment>
<evidence type="ECO:0000256" key="1">
    <source>
        <dbReference type="ARBA" id="ARBA00010923"/>
    </source>
</evidence>
<dbReference type="InterPro" id="IPR051212">
    <property type="entry name" value="Type-I_RE_S_subunit"/>
</dbReference>
<dbReference type="PANTHER" id="PTHR43140:SF1">
    <property type="entry name" value="TYPE I RESTRICTION ENZYME ECOKI SPECIFICITY SUBUNIT"/>
    <property type="match status" value="1"/>
</dbReference>
<keyword evidence="3" id="KW-0238">DNA-binding</keyword>
<evidence type="ECO:0000313" key="6">
    <source>
        <dbReference type="Proteomes" id="UP000076625"/>
    </source>
</evidence>
<keyword evidence="2" id="KW-0680">Restriction system</keyword>
<accession>A0A161TMG0</accession>
<keyword evidence="6" id="KW-1185">Reference proteome</keyword>
<dbReference type="Gene3D" id="1.10.287.1120">
    <property type="entry name" value="Bipartite methylase S protein"/>
    <property type="match status" value="1"/>
</dbReference>
<evidence type="ECO:0000256" key="2">
    <source>
        <dbReference type="ARBA" id="ARBA00022747"/>
    </source>
</evidence>
<dbReference type="InterPro" id="IPR044946">
    <property type="entry name" value="Restrct_endonuc_typeI_TRD_sf"/>
</dbReference>
<dbReference type="GO" id="GO:0009307">
    <property type="term" value="P:DNA restriction-modification system"/>
    <property type="evidence" value="ECO:0007669"/>
    <property type="project" value="UniProtKB-KW"/>
</dbReference>
<dbReference type="PANTHER" id="PTHR43140">
    <property type="entry name" value="TYPE-1 RESTRICTION ENZYME ECOKI SPECIFICITY PROTEIN"/>
    <property type="match status" value="1"/>
</dbReference>
<dbReference type="AlphaFoldDB" id="A0A161TMG0"/>
<evidence type="ECO:0000256" key="3">
    <source>
        <dbReference type="ARBA" id="ARBA00023125"/>
    </source>
</evidence>
<organism evidence="5 6">
    <name type="scientific">Crenobacter luteus</name>
    <dbReference type="NCBI Taxonomy" id="1452487"/>
    <lineage>
        <taxon>Bacteria</taxon>
        <taxon>Pseudomonadati</taxon>
        <taxon>Pseudomonadota</taxon>
        <taxon>Betaproteobacteria</taxon>
        <taxon>Neisseriales</taxon>
        <taxon>Neisseriaceae</taxon>
        <taxon>Crenobacter</taxon>
    </lineage>
</organism>
<dbReference type="InterPro" id="IPR000055">
    <property type="entry name" value="Restrct_endonuc_typeI_TRD"/>
</dbReference>
<gene>
    <name evidence="5" type="ORF">AVW16_02080</name>
</gene>
<evidence type="ECO:0000259" key="4">
    <source>
        <dbReference type="Pfam" id="PF01420"/>
    </source>
</evidence>
<sequence length="102" mass="10780">MESAYEHLRTESEGAGSTKGAITCEQLGRLRIPIPELSEQNVIVSFLDTETAKLDALTAAATRAIELLKERRSALIAAAVTGQIDVRGVAADPSFPAVAEPC</sequence>
<comment type="similarity">
    <text evidence="1">Belongs to the type-I restriction system S methylase family.</text>
</comment>
<dbReference type="EMBL" id="LQQU01000045">
    <property type="protein sequence ID" value="KZE27358.1"/>
    <property type="molecule type" value="Genomic_DNA"/>
</dbReference>
<reference evidence="6" key="1">
    <citation type="submission" date="2016-01" db="EMBL/GenBank/DDBJ databases">
        <title>Draft genome of Chromobacterium sp. F49.</title>
        <authorList>
            <person name="Hong K.W."/>
        </authorList>
    </citation>
    <scope>NUCLEOTIDE SEQUENCE [LARGE SCALE GENOMIC DNA]</scope>
    <source>
        <strain evidence="6">CN10</strain>
    </source>
</reference>
<dbReference type="Gene3D" id="3.90.220.20">
    <property type="entry name" value="DNA methylase specificity domains"/>
    <property type="match status" value="1"/>
</dbReference>
<dbReference type="Pfam" id="PF01420">
    <property type="entry name" value="Methylase_S"/>
    <property type="match status" value="1"/>
</dbReference>
<name>A0A161TMG0_9NEIS</name>
<feature type="domain" description="Type I restriction modification DNA specificity" evidence="4">
    <location>
        <begin position="10"/>
        <end position="65"/>
    </location>
</feature>
<proteinExistence type="inferred from homology"/>
<dbReference type="Proteomes" id="UP000076625">
    <property type="component" value="Unassembled WGS sequence"/>
</dbReference>
<dbReference type="GO" id="GO:0003677">
    <property type="term" value="F:DNA binding"/>
    <property type="evidence" value="ECO:0007669"/>
    <property type="project" value="UniProtKB-KW"/>
</dbReference>
<protein>
    <recommendedName>
        <fullName evidence="4">Type I restriction modification DNA specificity domain-containing protein</fullName>
    </recommendedName>
</protein>